<comment type="caution">
    <text evidence="2">The sequence shown here is derived from an EMBL/GenBank/DDBJ whole genome shotgun (WGS) entry which is preliminary data.</text>
</comment>
<evidence type="ECO:0000256" key="1">
    <source>
        <dbReference type="SAM" id="Phobius"/>
    </source>
</evidence>
<reference evidence="2 3" key="1">
    <citation type="journal article" date="2014" name="PLoS Genet.">
        <title>Phylogenetically driven sequencing of extremely halophilic archaea reveals strategies for static and dynamic osmo-response.</title>
        <authorList>
            <person name="Becker E.A."/>
            <person name="Seitzer P.M."/>
            <person name="Tritt A."/>
            <person name="Larsen D."/>
            <person name="Krusor M."/>
            <person name="Yao A.I."/>
            <person name="Wu D."/>
            <person name="Madern D."/>
            <person name="Eisen J.A."/>
            <person name="Darling A.E."/>
            <person name="Facciotti M.T."/>
        </authorList>
    </citation>
    <scope>NUCLEOTIDE SEQUENCE [LARGE SCALE GENOMIC DNA]</scope>
    <source>
        <strain evidence="2 3">DSM 12281</strain>
    </source>
</reference>
<evidence type="ECO:0000313" key="3">
    <source>
        <dbReference type="Proteomes" id="UP000011648"/>
    </source>
</evidence>
<proteinExistence type="predicted"/>
<feature type="transmembrane region" description="Helical" evidence="1">
    <location>
        <begin position="28"/>
        <end position="49"/>
    </location>
</feature>
<organism evidence="2 3">
    <name type="scientific">Natrialba taiwanensis DSM 12281</name>
    <dbReference type="NCBI Taxonomy" id="1230458"/>
    <lineage>
        <taxon>Archaea</taxon>
        <taxon>Methanobacteriati</taxon>
        <taxon>Methanobacteriota</taxon>
        <taxon>Stenosarchaea group</taxon>
        <taxon>Halobacteria</taxon>
        <taxon>Halobacteriales</taxon>
        <taxon>Natrialbaceae</taxon>
        <taxon>Natrialba</taxon>
    </lineage>
</organism>
<dbReference type="STRING" id="1230458.C484_07201"/>
<sequence>MVNVFQIVEGQIAEQDPIFAERRLRWSFWLWNVGLAVMVFVSVLPVGFLQLETAFTQTYGAARSLAFYNSEIIQLLFWARLPGDTLIIIIGTLVFAYDMVKKRFTLRDVSDPAETLGEDTIPNRVMAEDDD</sequence>
<gene>
    <name evidence="2" type="ORF">C484_07201</name>
</gene>
<dbReference type="Gene3D" id="1.20.210.10">
    <property type="entry name" value="Cytochrome c oxidase-like, subunit I domain"/>
    <property type="match status" value="1"/>
</dbReference>
<dbReference type="PATRIC" id="fig|1230458.4.peg.1456"/>
<protein>
    <submittedName>
        <fullName evidence="2">Nitric oxide reductase, NorZ apoprotein</fullName>
    </submittedName>
</protein>
<dbReference type="SUPFAM" id="SSF81442">
    <property type="entry name" value="Cytochrome c oxidase subunit I-like"/>
    <property type="match status" value="1"/>
</dbReference>
<dbReference type="InterPro" id="IPR036927">
    <property type="entry name" value="Cyt_c_oxase-like_su1_sf"/>
</dbReference>
<dbReference type="EMBL" id="AOIL01000019">
    <property type="protein sequence ID" value="ELY93651.1"/>
    <property type="molecule type" value="Genomic_DNA"/>
</dbReference>
<name>M0A5N3_9EURY</name>
<keyword evidence="1" id="KW-0472">Membrane</keyword>
<accession>M0A5N3</accession>
<dbReference type="AlphaFoldDB" id="M0A5N3"/>
<feature type="transmembrane region" description="Helical" evidence="1">
    <location>
        <begin position="75"/>
        <end position="97"/>
    </location>
</feature>
<evidence type="ECO:0000313" key="2">
    <source>
        <dbReference type="EMBL" id="ELY93651.1"/>
    </source>
</evidence>
<dbReference type="Proteomes" id="UP000011648">
    <property type="component" value="Unassembled WGS sequence"/>
</dbReference>
<keyword evidence="3" id="KW-1185">Reference proteome</keyword>
<keyword evidence="1" id="KW-0812">Transmembrane</keyword>
<keyword evidence="1" id="KW-1133">Transmembrane helix</keyword>